<accession>A0ABV9KJ98</accession>
<evidence type="ECO:0008006" key="4">
    <source>
        <dbReference type="Google" id="ProtNLM"/>
    </source>
</evidence>
<feature type="transmembrane region" description="Helical" evidence="1">
    <location>
        <begin position="31"/>
        <end position="54"/>
    </location>
</feature>
<comment type="caution">
    <text evidence="2">The sequence shown here is derived from an EMBL/GenBank/DDBJ whole genome shotgun (WGS) entry which is preliminary data.</text>
</comment>
<dbReference type="RefSeq" id="WP_380719035.1">
    <property type="nucleotide sequence ID" value="NZ_JBHSGI010000024.1"/>
</dbReference>
<evidence type="ECO:0000313" key="2">
    <source>
        <dbReference type="EMBL" id="MFC4670242.1"/>
    </source>
</evidence>
<dbReference type="EMBL" id="JBHSGI010000024">
    <property type="protein sequence ID" value="MFC4670242.1"/>
    <property type="molecule type" value="Genomic_DNA"/>
</dbReference>
<evidence type="ECO:0000256" key="1">
    <source>
        <dbReference type="SAM" id="Phobius"/>
    </source>
</evidence>
<keyword evidence="1" id="KW-1133">Transmembrane helix</keyword>
<gene>
    <name evidence="2" type="ORF">ACFO5X_16880</name>
</gene>
<sequence>MNCDVNGQFSSCNPAEGQGTWAGLAAALRRFGMAAGLALICGATPALATSYLCAFTPHTMNRTIPEAVFLDLDKAKMIATVYDSRIKYVYKKPLEVPFTEVGAGRYRLSWRVDHLPFRGNKSGSVIYTMNFRES</sequence>
<proteinExistence type="predicted"/>
<keyword evidence="3" id="KW-1185">Reference proteome</keyword>
<organism evidence="2 3">
    <name type="scientific">Seohaeicola nanhaiensis</name>
    <dbReference type="NCBI Taxonomy" id="1387282"/>
    <lineage>
        <taxon>Bacteria</taxon>
        <taxon>Pseudomonadati</taxon>
        <taxon>Pseudomonadota</taxon>
        <taxon>Alphaproteobacteria</taxon>
        <taxon>Rhodobacterales</taxon>
        <taxon>Roseobacteraceae</taxon>
        <taxon>Seohaeicola</taxon>
    </lineage>
</organism>
<name>A0ABV9KJ98_9RHOB</name>
<keyword evidence="1" id="KW-0812">Transmembrane</keyword>
<keyword evidence="1" id="KW-0472">Membrane</keyword>
<evidence type="ECO:0000313" key="3">
    <source>
        <dbReference type="Proteomes" id="UP001595973"/>
    </source>
</evidence>
<protein>
    <recommendedName>
        <fullName evidence="4">CopC domain-containing protein</fullName>
    </recommendedName>
</protein>
<dbReference type="Proteomes" id="UP001595973">
    <property type="component" value="Unassembled WGS sequence"/>
</dbReference>
<reference evidence="3" key="1">
    <citation type="journal article" date="2019" name="Int. J. Syst. Evol. Microbiol.">
        <title>The Global Catalogue of Microorganisms (GCM) 10K type strain sequencing project: providing services to taxonomists for standard genome sequencing and annotation.</title>
        <authorList>
            <consortium name="The Broad Institute Genomics Platform"/>
            <consortium name="The Broad Institute Genome Sequencing Center for Infectious Disease"/>
            <person name="Wu L."/>
            <person name="Ma J."/>
        </authorList>
    </citation>
    <scope>NUCLEOTIDE SEQUENCE [LARGE SCALE GENOMIC DNA]</scope>
    <source>
        <strain evidence="3">CGMCC 4.7283</strain>
    </source>
</reference>